<organism evidence="17 18">
    <name type="scientific">Tubulinosema ratisbonensis</name>
    <dbReference type="NCBI Taxonomy" id="291195"/>
    <lineage>
        <taxon>Eukaryota</taxon>
        <taxon>Fungi</taxon>
        <taxon>Fungi incertae sedis</taxon>
        <taxon>Microsporidia</taxon>
        <taxon>Tubulinosematoidea</taxon>
        <taxon>Tubulinosematidae</taxon>
        <taxon>Tubulinosema</taxon>
    </lineage>
</organism>
<comment type="similarity">
    <text evidence="2">Belongs to the RNA polymerase beta' chain family.</text>
</comment>
<evidence type="ECO:0000256" key="13">
    <source>
        <dbReference type="SAM" id="MobiDB-lite"/>
    </source>
</evidence>
<dbReference type="GO" id="GO:0005736">
    <property type="term" value="C:RNA polymerase I complex"/>
    <property type="evidence" value="ECO:0007669"/>
    <property type="project" value="TreeGrafter"/>
</dbReference>
<keyword evidence="4 17" id="KW-0240">DNA-directed RNA polymerase</keyword>
<comment type="catalytic activity">
    <reaction evidence="12">
        <text>RNA(n) + a ribonucleoside 5'-triphosphate = RNA(n+1) + diphosphate</text>
        <dbReference type="Rhea" id="RHEA:21248"/>
        <dbReference type="Rhea" id="RHEA-COMP:14527"/>
        <dbReference type="Rhea" id="RHEA-COMP:17342"/>
        <dbReference type="ChEBI" id="CHEBI:33019"/>
        <dbReference type="ChEBI" id="CHEBI:61557"/>
        <dbReference type="ChEBI" id="CHEBI:140395"/>
        <dbReference type="EC" id="2.7.7.6"/>
    </reaction>
</comment>
<evidence type="ECO:0000313" key="18">
    <source>
        <dbReference type="Proteomes" id="UP000282876"/>
    </source>
</evidence>
<dbReference type="PANTHER" id="PTHR19376:SF11">
    <property type="entry name" value="DNA-DIRECTED RNA POLYMERASE I SUBUNIT RPA1"/>
    <property type="match status" value="1"/>
</dbReference>
<reference evidence="17 18" key="1">
    <citation type="submission" date="2018-10" db="EMBL/GenBank/DDBJ databases">
        <title>Draft genome sequence of the microsporidian Tubulinosema ratisbonensis.</title>
        <authorList>
            <person name="Polonais V."/>
            <person name="Peyretaillade E."/>
            <person name="Niehus S."/>
            <person name="Wawrzyniak I."/>
            <person name="Franchet A."/>
            <person name="Gaspin C."/>
            <person name="Reichstadt M."/>
            <person name="Belser C."/>
            <person name="Labadie K."/>
            <person name="Delbac F."/>
            <person name="Ferrandon D."/>
        </authorList>
    </citation>
    <scope>NUCLEOTIDE SEQUENCE [LARGE SCALE GENOMIC DNA]</scope>
    <source>
        <strain evidence="17 18">Franzen</strain>
    </source>
</reference>
<evidence type="ECO:0000259" key="14">
    <source>
        <dbReference type="Pfam" id="PF04990"/>
    </source>
</evidence>
<dbReference type="VEuPathDB" id="MicrosporidiaDB:TUBRATIS_20360"/>
<feature type="compositionally biased region" description="Basic and acidic residues" evidence="13">
    <location>
        <begin position="99"/>
        <end position="115"/>
    </location>
</feature>
<dbReference type="Proteomes" id="UP000282876">
    <property type="component" value="Unassembled WGS sequence"/>
</dbReference>
<dbReference type="AlphaFoldDB" id="A0A437AK94"/>
<keyword evidence="6" id="KW-0548">Nucleotidyltransferase</keyword>
<evidence type="ECO:0000256" key="4">
    <source>
        <dbReference type="ARBA" id="ARBA00022478"/>
    </source>
</evidence>
<keyword evidence="8" id="KW-0862">Zinc</keyword>
<comment type="caution">
    <text evidence="17">The sequence shown here is derived from an EMBL/GenBank/DDBJ whole genome shotgun (WGS) entry which is preliminary data.</text>
</comment>
<feature type="compositionally biased region" description="Low complexity" evidence="13">
    <location>
        <begin position="786"/>
        <end position="801"/>
    </location>
</feature>
<evidence type="ECO:0000313" key="17">
    <source>
        <dbReference type="EMBL" id="RVD91514.1"/>
    </source>
</evidence>
<feature type="domain" description="RNA polymerase Rpb1" evidence="16">
    <location>
        <begin position="130"/>
        <end position="217"/>
    </location>
</feature>
<dbReference type="Gene3D" id="1.10.132.30">
    <property type="match status" value="1"/>
</dbReference>
<keyword evidence="10" id="KW-0804">Transcription</keyword>
<evidence type="ECO:0000256" key="6">
    <source>
        <dbReference type="ARBA" id="ARBA00022695"/>
    </source>
</evidence>
<feature type="region of interest" description="Disordered" evidence="13">
    <location>
        <begin position="778"/>
        <end position="801"/>
    </location>
</feature>
<dbReference type="Gene3D" id="3.30.1360.140">
    <property type="match status" value="1"/>
</dbReference>
<dbReference type="EC" id="2.7.7.6" evidence="3"/>
<evidence type="ECO:0000256" key="10">
    <source>
        <dbReference type="ARBA" id="ARBA00023163"/>
    </source>
</evidence>
<protein>
    <recommendedName>
        <fullName evidence="3">DNA-directed RNA polymerase</fullName>
        <ecNumber evidence="3">2.7.7.6</ecNumber>
    </recommendedName>
</protein>
<dbReference type="GO" id="GO:0006351">
    <property type="term" value="P:DNA-templated transcription"/>
    <property type="evidence" value="ECO:0007669"/>
    <property type="project" value="InterPro"/>
</dbReference>
<dbReference type="InterPro" id="IPR007083">
    <property type="entry name" value="RNA_pol_Rpb1_4"/>
</dbReference>
<evidence type="ECO:0000256" key="1">
    <source>
        <dbReference type="ARBA" id="ARBA00004123"/>
    </source>
</evidence>
<evidence type="ECO:0000256" key="2">
    <source>
        <dbReference type="ARBA" id="ARBA00006460"/>
    </source>
</evidence>
<dbReference type="SUPFAM" id="SSF64484">
    <property type="entry name" value="beta and beta-prime subunits of DNA dependent RNA-polymerase"/>
    <property type="match status" value="1"/>
</dbReference>
<proteinExistence type="inferred from homology"/>
<evidence type="ECO:0000256" key="7">
    <source>
        <dbReference type="ARBA" id="ARBA00022723"/>
    </source>
</evidence>
<dbReference type="PANTHER" id="PTHR19376">
    <property type="entry name" value="DNA-DIRECTED RNA POLYMERASE"/>
    <property type="match status" value="1"/>
</dbReference>
<keyword evidence="7" id="KW-0479">Metal-binding</keyword>
<evidence type="ECO:0000256" key="3">
    <source>
        <dbReference type="ARBA" id="ARBA00012418"/>
    </source>
</evidence>
<dbReference type="STRING" id="291195.A0A437AK94"/>
<dbReference type="InterPro" id="IPR045867">
    <property type="entry name" value="DNA-dir_RpoC_beta_prime"/>
</dbReference>
<dbReference type="InterPro" id="IPR038120">
    <property type="entry name" value="Rpb1_funnel_sf"/>
</dbReference>
<accession>A0A437AK94</accession>
<evidence type="ECO:0000259" key="15">
    <source>
        <dbReference type="Pfam" id="PF04998"/>
    </source>
</evidence>
<dbReference type="OrthoDB" id="270392at2759"/>
<feature type="non-terminal residue" evidence="17">
    <location>
        <position position="801"/>
    </location>
</feature>
<evidence type="ECO:0000256" key="12">
    <source>
        <dbReference type="ARBA" id="ARBA00048552"/>
    </source>
</evidence>
<gene>
    <name evidence="17" type="ORF">TUBRATIS_20360</name>
</gene>
<dbReference type="InterPro" id="IPR007081">
    <property type="entry name" value="RNA_pol_Rpb1_5"/>
</dbReference>
<evidence type="ECO:0000259" key="16">
    <source>
        <dbReference type="Pfam" id="PF05000"/>
    </source>
</evidence>
<feature type="domain" description="RNA polymerase Rpb1" evidence="14">
    <location>
        <begin position="381"/>
        <end position="484"/>
    </location>
</feature>
<dbReference type="InterPro" id="IPR007073">
    <property type="entry name" value="RNA_pol_Rpb1_7"/>
</dbReference>
<keyword evidence="11" id="KW-0539">Nucleus</keyword>
<dbReference type="Pfam" id="PF05000">
    <property type="entry name" value="RNA_pol_Rpb1_4"/>
    <property type="match status" value="1"/>
</dbReference>
<evidence type="ECO:0000256" key="11">
    <source>
        <dbReference type="ARBA" id="ARBA00023242"/>
    </source>
</evidence>
<evidence type="ECO:0000256" key="8">
    <source>
        <dbReference type="ARBA" id="ARBA00022833"/>
    </source>
</evidence>
<evidence type="ECO:0000256" key="9">
    <source>
        <dbReference type="ARBA" id="ARBA00022842"/>
    </source>
</evidence>
<dbReference type="EMBL" id="RCSS01000499">
    <property type="protein sequence ID" value="RVD91514.1"/>
    <property type="molecule type" value="Genomic_DNA"/>
</dbReference>
<feature type="non-terminal residue" evidence="17">
    <location>
        <position position="1"/>
    </location>
</feature>
<comment type="subcellular location">
    <subcellularLocation>
        <location evidence="1">Nucleus</location>
    </subcellularLocation>
</comment>
<feature type="region of interest" description="Disordered" evidence="13">
    <location>
        <begin position="88"/>
        <end position="115"/>
    </location>
</feature>
<dbReference type="GO" id="GO:0046872">
    <property type="term" value="F:metal ion binding"/>
    <property type="evidence" value="ECO:0007669"/>
    <property type="project" value="UniProtKB-KW"/>
</dbReference>
<keyword evidence="9" id="KW-0460">Magnesium</keyword>
<sequence>NLDKNTLGPSSFSLPDLVGKDHNLILSSFSKLINRYLIKYGFTLRINDLYLNDLGEKERLKEIKNSILQTEALYNLTNQNYTSFNLEKEDSLSQNGDLSEEKNKEPEKKNKLDDEKERVNYLNNNLYWNEEKYEEMSSLFKNTMNKFTTSILNTSMENTLIPFPYNNLSLIVLSGAKGSLVNISQICCLLGQQELEGKRVPLMKNNLTLQILSNNKEGSSIFESEVEKGGFIFDRFLTGIKIHSFFFHCMAGREGLIDTAVKTARSGYLQRCLVKHLEGLVVNYNGTVLNNSYSLISYQSKKESGTPVGLIAAQSIGEPSTQMTLNTFHFAGVAQNVMQGVPRLKELINVIKLIKTPMQKIYLQNGSLEIAKEIGNKMEYTSMHDIIKEIKIIYDPNCMSSVIPEDNDFIDAYYAFLEENESDLGPWVIRMEIFREKLLKKNFSLEYVSDKLKQSFKNDIQIICSDFNAEFLVIRVRIKPKHDEAFAKKVMYEIIKLHLMGIKGINKCYLLLDDKNKKNNQKECKKGNLLKELNERMRLITENTAEDKDVLSKLKLLDEEEMRNQTNHENTSLDIKNTISNSEEEKWMIQTDGTNLSESFLMEGVDSKFIYSNDLIEVYSTLGIEAVREVIMREVQSVIVNSGSYVNNRHLSLLADVMTMKGLRGITRHGVNRASTGALKRASFEETVEILLEAACFAEKNFTSGVTESIMLGQVSKIGTGSTETILDLDMLQSVIPLARKYEFLREIHTPVILSPETLTTPTRMSIAFSPNATKEYAPTTPLYNPTSPVYSPTSPVYSPT</sequence>
<dbReference type="GO" id="GO:0003899">
    <property type="term" value="F:DNA-directed RNA polymerase activity"/>
    <property type="evidence" value="ECO:0007669"/>
    <property type="project" value="UniProtKB-EC"/>
</dbReference>
<dbReference type="Gene3D" id="6.10.250.2940">
    <property type="match status" value="1"/>
</dbReference>
<dbReference type="Pfam" id="PF04990">
    <property type="entry name" value="RNA_pol_Rpb1_7"/>
    <property type="match status" value="1"/>
</dbReference>
<dbReference type="GO" id="GO:0003677">
    <property type="term" value="F:DNA binding"/>
    <property type="evidence" value="ECO:0007669"/>
    <property type="project" value="InterPro"/>
</dbReference>
<name>A0A437AK94_9MICR</name>
<dbReference type="Gene3D" id="1.10.150.390">
    <property type="match status" value="1"/>
</dbReference>
<keyword evidence="5" id="KW-0808">Transferase</keyword>
<dbReference type="InterPro" id="IPR038593">
    <property type="entry name" value="RNA_pol_Rpb1_7_sf"/>
</dbReference>
<dbReference type="FunFam" id="1.10.150.390:FF:000001">
    <property type="entry name" value="DNA-directed RNA polymerase subunit"/>
    <property type="match status" value="1"/>
</dbReference>
<keyword evidence="18" id="KW-1185">Reference proteome</keyword>
<dbReference type="Pfam" id="PF04998">
    <property type="entry name" value="RNA_pol_Rpb1_5"/>
    <property type="match status" value="1"/>
</dbReference>
<feature type="domain" description="RNA polymerase Rpb1" evidence="15">
    <location>
        <begin position="239"/>
        <end position="678"/>
    </location>
</feature>
<evidence type="ECO:0000256" key="5">
    <source>
        <dbReference type="ARBA" id="ARBA00022679"/>
    </source>
</evidence>